<reference evidence="3" key="1">
    <citation type="journal article" date="2019" name="Int. J. Syst. Evol. Microbiol.">
        <title>The Global Catalogue of Microorganisms (GCM) 10K type strain sequencing project: providing services to taxonomists for standard genome sequencing and annotation.</title>
        <authorList>
            <consortium name="The Broad Institute Genomics Platform"/>
            <consortium name="The Broad Institute Genome Sequencing Center for Infectious Disease"/>
            <person name="Wu L."/>
            <person name="Ma J."/>
        </authorList>
    </citation>
    <scope>NUCLEOTIDE SEQUENCE [LARGE SCALE GENOMIC DNA]</scope>
    <source>
        <strain evidence="3">NBRC 106396</strain>
    </source>
</reference>
<comment type="caution">
    <text evidence="2">The sequence shown here is derived from an EMBL/GenBank/DDBJ whole genome shotgun (WGS) entry which is preliminary data.</text>
</comment>
<feature type="region of interest" description="Disordered" evidence="1">
    <location>
        <begin position="1"/>
        <end position="41"/>
    </location>
</feature>
<sequence>MMRKSDRQQSKERFDDLTKTQEVTLASEMKQAQAAEKQPKR</sequence>
<proteinExistence type="predicted"/>
<name>A0ABW2P093_9BACL</name>
<evidence type="ECO:0000313" key="2">
    <source>
        <dbReference type="EMBL" id="MFC7373614.1"/>
    </source>
</evidence>
<keyword evidence="3" id="KW-1185">Reference proteome</keyword>
<feature type="compositionally biased region" description="Basic and acidic residues" evidence="1">
    <location>
        <begin position="1"/>
        <end position="19"/>
    </location>
</feature>
<evidence type="ECO:0000256" key="1">
    <source>
        <dbReference type="SAM" id="MobiDB-lite"/>
    </source>
</evidence>
<gene>
    <name evidence="2" type="ORF">ACFQPF_18375</name>
</gene>
<evidence type="ECO:0008006" key="4">
    <source>
        <dbReference type="Google" id="ProtNLM"/>
    </source>
</evidence>
<dbReference type="RefSeq" id="WP_379751705.1">
    <property type="nucleotide sequence ID" value="NZ_JBHTCP010000052.1"/>
</dbReference>
<dbReference type="Proteomes" id="UP001596549">
    <property type="component" value="Unassembled WGS sequence"/>
</dbReference>
<evidence type="ECO:0000313" key="3">
    <source>
        <dbReference type="Proteomes" id="UP001596549"/>
    </source>
</evidence>
<organism evidence="2 3">
    <name type="scientific">Fictibacillus iocasae</name>
    <dbReference type="NCBI Taxonomy" id="2715437"/>
    <lineage>
        <taxon>Bacteria</taxon>
        <taxon>Bacillati</taxon>
        <taxon>Bacillota</taxon>
        <taxon>Bacilli</taxon>
        <taxon>Bacillales</taxon>
        <taxon>Fictibacillaceae</taxon>
        <taxon>Fictibacillus</taxon>
    </lineage>
</organism>
<accession>A0ABW2P093</accession>
<protein>
    <recommendedName>
        <fullName evidence="4">YfhE family protein</fullName>
    </recommendedName>
</protein>
<dbReference type="EMBL" id="JBHTCP010000052">
    <property type="protein sequence ID" value="MFC7373614.1"/>
    <property type="molecule type" value="Genomic_DNA"/>
</dbReference>